<organism evidence="1 2">
    <name type="scientific">Vitis vinifera</name>
    <name type="common">Grape</name>
    <dbReference type="NCBI Taxonomy" id="29760"/>
    <lineage>
        <taxon>Eukaryota</taxon>
        <taxon>Viridiplantae</taxon>
        <taxon>Streptophyta</taxon>
        <taxon>Embryophyta</taxon>
        <taxon>Tracheophyta</taxon>
        <taxon>Spermatophyta</taxon>
        <taxon>Magnoliopsida</taxon>
        <taxon>eudicotyledons</taxon>
        <taxon>Gunneridae</taxon>
        <taxon>Pentapetalae</taxon>
        <taxon>rosids</taxon>
        <taxon>Vitales</taxon>
        <taxon>Vitaceae</taxon>
        <taxon>Viteae</taxon>
        <taxon>Vitis</taxon>
    </lineage>
</organism>
<sequence>MKEVIALAEISTDLISDSGTSTSISLHLLKGFLFYFHMYNCIYNSYTTSQLQPNKSKNKRPKLEPFAFQHPDCLSLQ</sequence>
<evidence type="ECO:0000313" key="1">
    <source>
        <dbReference type="EMBL" id="CBI30863.3"/>
    </source>
</evidence>
<dbReference type="InParanoid" id="D7TK41"/>
<dbReference type="EMBL" id="FN595992">
    <property type="protein sequence ID" value="CBI30863.3"/>
    <property type="molecule type" value="Genomic_DNA"/>
</dbReference>
<protein>
    <submittedName>
        <fullName evidence="1">Uncharacterized protein</fullName>
    </submittedName>
</protein>
<evidence type="ECO:0000313" key="2">
    <source>
        <dbReference type="Proteomes" id="UP000009183"/>
    </source>
</evidence>
<proteinExistence type="predicted"/>
<dbReference type="PaxDb" id="29760-VIT_10s0003g03210.t01"/>
<keyword evidence="2" id="KW-1185">Reference proteome</keyword>
<dbReference type="HOGENOM" id="CLU_2643058_0_0_1"/>
<gene>
    <name evidence="1" type="ordered locus">VIT_10s0003g03210</name>
</gene>
<dbReference type="AlphaFoldDB" id="D7TK41"/>
<accession>D7TK41</accession>
<reference evidence="2" key="1">
    <citation type="journal article" date="2007" name="Nature">
        <title>The grapevine genome sequence suggests ancestral hexaploidization in major angiosperm phyla.</title>
        <authorList>
            <consortium name="The French-Italian Public Consortium for Grapevine Genome Characterization."/>
            <person name="Jaillon O."/>
            <person name="Aury J.-M."/>
            <person name="Noel B."/>
            <person name="Policriti A."/>
            <person name="Clepet C."/>
            <person name="Casagrande A."/>
            <person name="Choisne N."/>
            <person name="Aubourg S."/>
            <person name="Vitulo N."/>
            <person name="Jubin C."/>
            <person name="Vezzi A."/>
            <person name="Legeai F."/>
            <person name="Hugueney P."/>
            <person name="Dasilva C."/>
            <person name="Horner D."/>
            <person name="Mica E."/>
            <person name="Jublot D."/>
            <person name="Poulain J."/>
            <person name="Bruyere C."/>
            <person name="Billault A."/>
            <person name="Segurens B."/>
            <person name="Gouyvenoux M."/>
            <person name="Ugarte E."/>
            <person name="Cattonaro F."/>
            <person name="Anthouard V."/>
            <person name="Vico V."/>
            <person name="Del Fabbro C."/>
            <person name="Alaux M."/>
            <person name="Di Gaspero G."/>
            <person name="Dumas V."/>
            <person name="Felice N."/>
            <person name="Paillard S."/>
            <person name="Juman I."/>
            <person name="Moroldo M."/>
            <person name="Scalabrin S."/>
            <person name="Canaguier A."/>
            <person name="Le Clainche I."/>
            <person name="Malacrida G."/>
            <person name="Durand E."/>
            <person name="Pesole G."/>
            <person name="Laucou V."/>
            <person name="Chatelet P."/>
            <person name="Merdinoglu D."/>
            <person name="Delledonne M."/>
            <person name="Pezzotti M."/>
            <person name="Lecharny A."/>
            <person name="Scarpelli C."/>
            <person name="Artiguenave F."/>
            <person name="Pe M.E."/>
            <person name="Valle G."/>
            <person name="Morgante M."/>
            <person name="Caboche M."/>
            <person name="Adam-Blondon A.-F."/>
            <person name="Weissenbach J."/>
            <person name="Quetier F."/>
            <person name="Wincker P."/>
        </authorList>
    </citation>
    <scope>NUCLEOTIDE SEQUENCE [LARGE SCALE GENOMIC DNA]</scope>
    <source>
        <strain evidence="2">cv. Pinot noir / PN40024</strain>
    </source>
</reference>
<dbReference type="Proteomes" id="UP000009183">
    <property type="component" value="Chromosome 10"/>
</dbReference>
<name>D7TK41_VITVI</name>